<dbReference type="AlphaFoldDB" id="A0A077M267"/>
<evidence type="ECO:0000256" key="2">
    <source>
        <dbReference type="ARBA" id="ARBA00022475"/>
    </source>
</evidence>
<sequence>MALPPRLRTLVTVLRYGALVLVLLLVVVALARNWQSVSRELGSIPRWSVAGAFALTIVSGIFAMLSWRVLLADLGTRLHLADAAGIFFVGQLGKYVPGSVWSVVMQAEMAARLKVPRRRTAVAGLLLLGMSGLTAALVGIPGLPILLARNGHEVWWPLVGACIVVGLVALSPPVLNRLIAVGLRVLRREPLEHALTTPAITLATVFSVLSWTFLGAGCWVLAQPMASDEHSAGRVFVVAVFGYVMAAVIGMISFFLPAGVGVRDGVFLVMLSGLMSPAAATAVVVVFRFVTVLADIVFALFGWLWAKGHELLPSRADRDEVYADAERLAEDEDRPSPHSSGH</sequence>
<dbReference type="InterPro" id="IPR022791">
    <property type="entry name" value="L-PG_synthase/AglD"/>
</dbReference>
<keyword evidence="2" id="KW-1003">Cell membrane</keyword>
<keyword evidence="4 6" id="KW-1133">Transmembrane helix</keyword>
<evidence type="ECO:0000256" key="1">
    <source>
        <dbReference type="ARBA" id="ARBA00004651"/>
    </source>
</evidence>
<proteinExistence type="predicted"/>
<feature type="transmembrane region" description="Helical" evidence="6">
    <location>
        <begin position="234"/>
        <end position="258"/>
    </location>
</feature>
<feature type="transmembrane region" description="Helical" evidence="6">
    <location>
        <begin position="83"/>
        <end position="104"/>
    </location>
</feature>
<reference evidence="7 8" key="1">
    <citation type="journal article" date="2013" name="ISME J.">
        <title>A metabolic model for members of the genus Tetrasphaera involved in enhanced biological phosphorus removal.</title>
        <authorList>
            <person name="Kristiansen R."/>
            <person name="Nguyen H.T.T."/>
            <person name="Saunders A.M."/>
            <person name="Nielsen J.L."/>
            <person name="Wimmer R."/>
            <person name="Le V.Q."/>
            <person name="McIlroy S.J."/>
            <person name="Petrovski S."/>
            <person name="Seviour R.J."/>
            <person name="Calteau A."/>
            <person name="Nielsen K.L."/>
            <person name="Nielsen P.H."/>
        </authorList>
    </citation>
    <scope>NUCLEOTIDE SEQUENCE [LARGE SCALE GENOMIC DNA]</scope>
    <source>
        <strain evidence="7 8">T1-X7</strain>
    </source>
</reference>
<organism evidence="7 8">
    <name type="scientific">Nostocoides japonicum T1-X7</name>
    <dbReference type="NCBI Taxonomy" id="1194083"/>
    <lineage>
        <taxon>Bacteria</taxon>
        <taxon>Bacillati</taxon>
        <taxon>Actinomycetota</taxon>
        <taxon>Actinomycetes</taxon>
        <taxon>Micrococcales</taxon>
        <taxon>Intrasporangiaceae</taxon>
        <taxon>Nostocoides</taxon>
    </lineage>
</organism>
<evidence type="ECO:0000256" key="6">
    <source>
        <dbReference type="SAM" id="Phobius"/>
    </source>
</evidence>
<comment type="subcellular location">
    <subcellularLocation>
        <location evidence="1">Cell membrane</location>
        <topology evidence="1">Multi-pass membrane protein</topology>
    </subcellularLocation>
</comment>
<evidence type="ECO:0000313" key="7">
    <source>
        <dbReference type="EMBL" id="CCH78265.1"/>
    </source>
</evidence>
<dbReference type="STRING" id="1194083.BN12_2680005"/>
<dbReference type="EMBL" id="CAJB01000188">
    <property type="protein sequence ID" value="CCH78265.1"/>
    <property type="molecule type" value="Genomic_DNA"/>
</dbReference>
<evidence type="ECO:0000313" key="8">
    <source>
        <dbReference type="Proteomes" id="UP000035721"/>
    </source>
</evidence>
<dbReference type="OrthoDB" id="6057470at2"/>
<dbReference type="Pfam" id="PF03706">
    <property type="entry name" value="LPG_synthase_TM"/>
    <property type="match status" value="1"/>
</dbReference>
<feature type="transmembrane region" description="Helical" evidence="6">
    <location>
        <begin position="278"/>
        <end position="305"/>
    </location>
</feature>
<name>A0A077M267_9MICO</name>
<feature type="transmembrane region" description="Helical" evidence="6">
    <location>
        <begin position="51"/>
        <end position="71"/>
    </location>
</feature>
<dbReference type="RefSeq" id="WP_083454794.1">
    <property type="nucleotide sequence ID" value="NZ_HF570958.1"/>
</dbReference>
<evidence type="ECO:0000256" key="4">
    <source>
        <dbReference type="ARBA" id="ARBA00022989"/>
    </source>
</evidence>
<dbReference type="Proteomes" id="UP000035721">
    <property type="component" value="Unassembled WGS sequence"/>
</dbReference>
<feature type="transmembrane region" description="Helical" evidence="6">
    <location>
        <begin position="195"/>
        <end position="222"/>
    </location>
</feature>
<keyword evidence="3 6" id="KW-0812">Transmembrane</keyword>
<comment type="caution">
    <text evidence="7">The sequence shown here is derived from an EMBL/GenBank/DDBJ whole genome shotgun (WGS) entry which is preliminary data.</text>
</comment>
<dbReference type="GO" id="GO:0005886">
    <property type="term" value="C:plasma membrane"/>
    <property type="evidence" value="ECO:0007669"/>
    <property type="project" value="UniProtKB-SubCell"/>
</dbReference>
<keyword evidence="5 6" id="KW-0472">Membrane</keyword>
<accession>A0A077M267</accession>
<protein>
    <submittedName>
        <fullName evidence="7">Uncharacterized protein</fullName>
    </submittedName>
</protein>
<evidence type="ECO:0000256" key="5">
    <source>
        <dbReference type="ARBA" id="ARBA00023136"/>
    </source>
</evidence>
<evidence type="ECO:0000256" key="3">
    <source>
        <dbReference type="ARBA" id="ARBA00022692"/>
    </source>
</evidence>
<feature type="transmembrane region" description="Helical" evidence="6">
    <location>
        <begin position="124"/>
        <end position="147"/>
    </location>
</feature>
<keyword evidence="8" id="KW-1185">Reference proteome</keyword>
<gene>
    <name evidence="7" type="ORF">BN12_2680005</name>
</gene>
<feature type="transmembrane region" description="Helical" evidence="6">
    <location>
        <begin position="12"/>
        <end position="31"/>
    </location>
</feature>
<feature type="transmembrane region" description="Helical" evidence="6">
    <location>
        <begin position="154"/>
        <end position="175"/>
    </location>
</feature>